<dbReference type="Proteomes" id="UP000222310">
    <property type="component" value="Unassembled WGS sequence"/>
</dbReference>
<gene>
    <name evidence="1" type="ORF">VF08_08360</name>
</gene>
<evidence type="ECO:0000313" key="1">
    <source>
        <dbReference type="EMBL" id="PHK05376.1"/>
    </source>
</evidence>
<organism evidence="1 2">
    <name type="scientific">Nostoc linckia z8</name>
    <dbReference type="NCBI Taxonomy" id="1628746"/>
    <lineage>
        <taxon>Bacteria</taxon>
        <taxon>Bacillati</taxon>
        <taxon>Cyanobacteriota</taxon>
        <taxon>Cyanophyceae</taxon>
        <taxon>Nostocales</taxon>
        <taxon>Nostocaceae</taxon>
        <taxon>Nostoc</taxon>
    </lineage>
</organism>
<sequence>MVLSIYLDKNNPGELCWAGDTLATVAQYKAALVEARKFCPKRPRDAFLPLDKHEYIELEEGIFIVNENLELLNGTPRTSETIRHYLADSAR</sequence>
<protein>
    <submittedName>
        <fullName evidence="1">Uncharacterized protein</fullName>
    </submittedName>
</protein>
<evidence type="ECO:0000313" key="2">
    <source>
        <dbReference type="Proteomes" id="UP000222310"/>
    </source>
</evidence>
<dbReference type="EMBL" id="LAHD01000016">
    <property type="protein sequence ID" value="PHK05376.1"/>
    <property type="molecule type" value="Genomic_DNA"/>
</dbReference>
<name>A0A9Q5ZEC0_NOSLI</name>
<comment type="caution">
    <text evidence="1">The sequence shown here is derived from an EMBL/GenBank/DDBJ whole genome shotgun (WGS) entry which is preliminary data.</text>
</comment>
<accession>A0A9Q5ZEC0</accession>
<dbReference type="AlphaFoldDB" id="A0A9Q5ZEC0"/>
<dbReference type="GeneID" id="57096010"/>
<dbReference type="RefSeq" id="WP_099068849.1">
    <property type="nucleotide sequence ID" value="NZ_LAHD01000016.1"/>
</dbReference>
<proteinExistence type="predicted"/>
<reference evidence="1 2" key="1">
    <citation type="submission" date="2015-02" db="EMBL/GenBank/DDBJ databases">
        <title>Nostoc linckia genome annotation.</title>
        <authorList>
            <person name="Zhou Z."/>
        </authorList>
    </citation>
    <scope>NUCLEOTIDE SEQUENCE [LARGE SCALE GENOMIC DNA]</scope>
    <source>
        <strain evidence="2">z8</strain>
    </source>
</reference>